<dbReference type="Pfam" id="PF03330">
    <property type="entry name" value="DPBB_1"/>
    <property type="match status" value="1"/>
</dbReference>
<dbReference type="GO" id="GO:0071555">
    <property type="term" value="P:cell wall organization"/>
    <property type="evidence" value="ECO:0007669"/>
    <property type="project" value="UniProtKB-KW"/>
</dbReference>
<dbReference type="InterPro" id="IPR012997">
    <property type="entry name" value="RplA"/>
</dbReference>
<dbReference type="AlphaFoldDB" id="A0A371XAH6"/>
<protein>
    <recommendedName>
        <fullName evidence="3">Endolytic peptidoglycan transglycosylase RlpA</fullName>
        <ecNumber evidence="3">4.2.2.-</ecNumber>
    </recommendedName>
</protein>
<comment type="function">
    <text evidence="3">Lytic transglycosylase with a strong preference for naked glycan strands that lack stem peptides.</text>
</comment>
<dbReference type="Gene3D" id="2.40.40.10">
    <property type="entry name" value="RlpA-like domain"/>
    <property type="match status" value="1"/>
</dbReference>
<name>A0A371XAH6_9HYPH</name>
<comment type="caution">
    <text evidence="6">The sequence shown here is derived from an EMBL/GenBank/DDBJ whole genome shotgun (WGS) entry which is preliminary data.</text>
</comment>
<evidence type="ECO:0000313" key="7">
    <source>
        <dbReference type="Proteomes" id="UP000264310"/>
    </source>
</evidence>
<dbReference type="NCBIfam" id="TIGR00413">
    <property type="entry name" value="rlpA"/>
    <property type="match status" value="1"/>
</dbReference>
<sequence length="360" mass="38219">MLFDALTAHRGKLTIVTCLAAGFIVGGCQEKVASGAMEDVATSVKFDEATYGVPASPRVVERTARAIAKGGGRAQIGKPYKVKGKWYYPKDEPGYTASGMASWYGPNFHGRLTANGETYDMHHLSAAHKTFPLPSYALVTNLDNGSQVKVRVNDRGPFSHGREIDLSKKAAELLEFKSKGVANVKVEYLGRAPLEGDDTQMLLASFSPGDASDSDHMIASNEPLDSLSATAYSPSGRTAIPGVRPMQSLFQNQPSRTGAVIDTLSSFKGEERRSGAAAALETLGAGTASGSERIYLGAIDRDLMKKVGDVIGVGTRASGEATARPNIVSATVTTEPNVDTDNLLRKLWAAGFADAFVLRD</sequence>
<gene>
    <name evidence="3" type="primary">rlpA</name>
    <name evidence="6" type="ORF">DYI37_01900</name>
</gene>
<evidence type="ECO:0000256" key="2">
    <source>
        <dbReference type="ARBA" id="ARBA00023316"/>
    </source>
</evidence>
<evidence type="ECO:0000256" key="3">
    <source>
        <dbReference type="HAMAP-Rule" id="MF_02071"/>
    </source>
</evidence>
<evidence type="ECO:0000256" key="4">
    <source>
        <dbReference type="RuleBase" id="RU003495"/>
    </source>
</evidence>
<dbReference type="PANTHER" id="PTHR34183">
    <property type="entry name" value="ENDOLYTIC PEPTIDOGLYCAN TRANSGLYCOSYLASE RLPA"/>
    <property type="match status" value="1"/>
</dbReference>
<dbReference type="HAMAP" id="MF_02071">
    <property type="entry name" value="RlpA"/>
    <property type="match status" value="1"/>
</dbReference>
<dbReference type="InterPro" id="IPR034718">
    <property type="entry name" value="RlpA"/>
</dbReference>
<dbReference type="SUPFAM" id="SSF50685">
    <property type="entry name" value="Barwin-like endoglucanases"/>
    <property type="match status" value="1"/>
</dbReference>
<feature type="domain" description="RlpA-like protein double-psi beta-barrel" evidence="5">
    <location>
        <begin position="96"/>
        <end position="186"/>
    </location>
</feature>
<dbReference type="GO" id="GO:0000270">
    <property type="term" value="P:peptidoglycan metabolic process"/>
    <property type="evidence" value="ECO:0007669"/>
    <property type="project" value="UniProtKB-UniRule"/>
</dbReference>
<evidence type="ECO:0000313" key="6">
    <source>
        <dbReference type="EMBL" id="RFC66237.1"/>
    </source>
</evidence>
<dbReference type="InterPro" id="IPR036908">
    <property type="entry name" value="RlpA-like_sf"/>
</dbReference>
<keyword evidence="1 3" id="KW-0456">Lyase</keyword>
<dbReference type="InterPro" id="IPR009009">
    <property type="entry name" value="RlpA-like_DPBB"/>
</dbReference>
<dbReference type="OrthoDB" id="9779128at2"/>
<dbReference type="EC" id="4.2.2.-" evidence="3"/>
<dbReference type="GO" id="GO:0008932">
    <property type="term" value="F:lytic endotransglycosylase activity"/>
    <property type="evidence" value="ECO:0007669"/>
    <property type="project" value="UniProtKB-UniRule"/>
</dbReference>
<dbReference type="EMBL" id="QURL01000001">
    <property type="protein sequence ID" value="RFC66237.1"/>
    <property type="molecule type" value="Genomic_DNA"/>
</dbReference>
<reference evidence="6 7" key="1">
    <citation type="submission" date="2018-08" db="EMBL/GenBank/DDBJ databases">
        <title>Fulvimarina sp. 85, whole genome shotgun sequence.</title>
        <authorList>
            <person name="Tuo L."/>
        </authorList>
    </citation>
    <scope>NUCLEOTIDE SEQUENCE [LARGE SCALE GENOMIC DNA]</scope>
    <source>
        <strain evidence="6 7">85</strain>
    </source>
</reference>
<proteinExistence type="inferred from homology"/>
<accession>A0A371XAH6</accession>
<dbReference type="Proteomes" id="UP000264310">
    <property type="component" value="Unassembled WGS sequence"/>
</dbReference>
<dbReference type="CDD" id="cd22268">
    <property type="entry name" value="DPBB_RlpA-like"/>
    <property type="match status" value="1"/>
</dbReference>
<dbReference type="PANTHER" id="PTHR34183:SF1">
    <property type="entry name" value="ENDOLYTIC PEPTIDOGLYCAN TRANSGLYCOSYLASE RLPA"/>
    <property type="match status" value="1"/>
</dbReference>
<comment type="similarity">
    <text evidence="3 4">Belongs to the RlpA family.</text>
</comment>
<keyword evidence="7" id="KW-1185">Reference proteome</keyword>
<organism evidence="6 7">
    <name type="scientific">Fulvimarina endophytica</name>
    <dbReference type="NCBI Taxonomy" id="2293836"/>
    <lineage>
        <taxon>Bacteria</taxon>
        <taxon>Pseudomonadati</taxon>
        <taxon>Pseudomonadota</taxon>
        <taxon>Alphaproteobacteria</taxon>
        <taxon>Hyphomicrobiales</taxon>
        <taxon>Aurantimonadaceae</taxon>
        <taxon>Fulvimarina</taxon>
    </lineage>
</organism>
<keyword evidence="2 3" id="KW-0961">Cell wall biogenesis/degradation</keyword>
<evidence type="ECO:0000259" key="5">
    <source>
        <dbReference type="Pfam" id="PF03330"/>
    </source>
</evidence>
<evidence type="ECO:0000256" key="1">
    <source>
        <dbReference type="ARBA" id="ARBA00023239"/>
    </source>
</evidence>